<dbReference type="AlphaFoldDB" id="A0A250VRM3"/>
<keyword evidence="2" id="KW-1185">Reference proteome</keyword>
<evidence type="ECO:0000313" key="1">
    <source>
        <dbReference type="EMBL" id="GAX56620.1"/>
    </source>
</evidence>
<sequence length="183" mass="20115">MIQRLEKVLQDAGIKLTSVTSQAYSKSARAILDALVEEERDPKILASLVKGRLRSTRERLEEALGHRFRVEHRGVLARRLLAAEIGLDMSVFPTSGHLASTPPDGLQRLLNGATWDADDVRDDLQTYVAEKLGEDGGVIAQSGSRHLEPAHARWRRRLNCPRATGREACAPGRGSRPSLLAPP</sequence>
<dbReference type="STRING" id="1963.AQJ27_35945"/>
<reference evidence="2" key="1">
    <citation type="submission" date="2017-05" db="EMBL/GenBank/DDBJ databases">
        <title>Streptomyces olivochromogenes NBRC 3561 whole genome shotgun sequence.</title>
        <authorList>
            <person name="Dohra H."/>
            <person name="Kodani S."/>
        </authorList>
    </citation>
    <scope>NUCLEOTIDE SEQUENCE [LARGE SCALE GENOMIC DNA]</scope>
    <source>
        <strain evidence="2">NBRC 3561</strain>
    </source>
</reference>
<comment type="caution">
    <text evidence="1">The sequence shown here is derived from an EMBL/GenBank/DDBJ whole genome shotgun (WGS) entry which is preliminary data.</text>
</comment>
<dbReference type="RefSeq" id="WP_067378119.1">
    <property type="nucleotide sequence ID" value="NZ_BDQI01000027.1"/>
</dbReference>
<gene>
    <name evidence="1" type="ORF">SO3561_08188</name>
</gene>
<evidence type="ECO:0000313" key="2">
    <source>
        <dbReference type="Proteomes" id="UP000217446"/>
    </source>
</evidence>
<organism evidence="1 2">
    <name type="scientific">Streptomyces olivochromogenes</name>
    <dbReference type="NCBI Taxonomy" id="1963"/>
    <lineage>
        <taxon>Bacteria</taxon>
        <taxon>Bacillati</taxon>
        <taxon>Actinomycetota</taxon>
        <taxon>Actinomycetes</taxon>
        <taxon>Kitasatosporales</taxon>
        <taxon>Streptomycetaceae</taxon>
        <taxon>Streptomyces</taxon>
    </lineage>
</organism>
<proteinExistence type="predicted"/>
<accession>A0A250VRM3</accession>
<protein>
    <submittedName>
        <fullName evidence="1">IS110 family transposase</fullName>
    </submittedName>
</protein>
<name>A0A250VRM3_STROL</name>
<dbReference type="EMBL" id="BDQI01000027">
    <property type="protein sequence ID" value="GAX56620.1"/>
    <property type="molecule type" value="Genomic_DNA"/>
</dbReference>
<dbReference type="Proteomes" id="UP000217446">
    <property type="component" value="Unassembled WGS sequence"/>
</dbReference>